<name>A0ABR0P3C0_GOSAR</name>
<protein>
    <recommendedName>
        <fullName evidence="3">RNase H type-1 domain-containing protein</fullName>
    </recommendedName>
</protein>
<comment type="caution">
    <text evidence="1">The sequence shown here is derived from an EMBL/GenBank/DDBJ whole genome shotgun (WGS) entry which is preliminary data.</text>
</comment>
<sequence length="60" mass="6957">MDQWSIRNVPREKNQVVDHIVKMASDRIEDVHVYFEASEELRTGLCVDKTNGFLTHDGLI</sequence>
<organism evidence="1 2">
    <name type="scientific">Gossypium arboreum</name>
    <name type="common">Tree cotton</name>
    <name type="synonym">Gossypium nanking</name>
    <dbReference type="NCBI Taxonomy" id="29729"/>
    <lineage>
        <taxon>Eukaryota</taxon>
        <taxon>Viridiplantae</taxon>
        <taxon>Streptophyta</taxon>
        <taxon>Embryophyta</taxon>
        <taxon>Tracheophyta</taxon>
        <taxon>Spermatophyta</taxon>
        <taxon>Magnoliopsida</taxon>
        <taxon>eudicotyledons</taxon>
        <taxon>Gunneridae</taxon>
        <taxon>Pentapetalae</taxon>
        <taxon>rosids</taxon>
        <taxon>malvids</taxon>
        <taxon>Malvales</taxon>
        <taxon>Malvaceae</taxon>
        <taxon>Malvoideae</taxon>
        <taxon>Gossypium</taxon>
    </lineage>
</organism>
<evidence type="ECO:0000313" key="1">
    <source>
        <dbReference type="EMBL" id="KAK5813106.1"/>
    </source>
</evidence>
<gene>
    <name evidence="1" type="ORF">PVK06_028552</name>
</gene>
<dbReference type="EMBL" id="JARKNE010000008">
    <property type="protein sequence ID" value="KAK5813106.1"/>
    <property type="molecule type" value="Genomic_DNA"/>
</dbReference>
<reference evidence="1 2" key="1">
    <citation type="submission" date="2023-03" db="EMBL/GenBank/DDBJ databases">
        <title>WGS of Gossypium arboreum.</title>
        <authorList>
            <person name="Yu D."/>
        </authorList>
    </citation>
    <scope>NUCLEOTIDE SEQUENCE [LARGE SCALE GENOMIC DNA]</scope>
    <source>
        <tissue evidence="1">Leaf</tissue>
    </source>
</reference>
<proteinExistence type="predicted"/>
<evidence type="ECO:0000313" key="2">
    <source>
        <dbReference type="Proteomes" id="UP001358586"/>
    </source>
</evidence>
<dbReference type="Proteomes" id="UP001358586">
    <property type="component" value="Chromosome 8"/>
</dbReference>
<evidence type="ECO:0008006" key="3">
    <source>
        <dbReference type="Google" id="ProtNLM"/>
    </source>
</evidence>
<accession>A0ABR0P3C0</accession>
<keyword evidence="2" id="KW-1185">Reference proteome</keyword>